<dbReference type="Proteomes" id="UP001143910">
    <property type="component" value="Unassembled WGS sequence"/>
</dbReference>
<gene>
    <name evidence="1" type="ORF">NQ176_g4220</name>
</gene>
<accession>A0ACC1NFX6</accession>
<proteinExistence type="predicted"/>
<evidence type="ECO:0000313" key="1">
    <source>
        <dbReference type="EMBL" id="KAJ2977708.1"/>
    </source>
</evidence>
<sequence>MSKHTPPPGAKSIDEILEEARSHLDRVTASQLLAELQQGSKQPVHLVDIRPVAQRAREGSLTFPSDISAEHKIHIIERNVLEWRLDPQSESRIKEVVDTFGYDTRVVVFCSEGYTSSLAASELKRLGLGNATDLDGGYWGWKRLLDSKEQN</sequence>
<dbReference type="EMBL" id="JANJQO010000445">
    <property type="protein sequence ID" value="KAJ2977708.1"/>
    <property type="molecule type" value="Genomic_DNA"/>
</dbReference>
<name>A0ACC1NFX6_9HYPO</name>
<keyword evidence="2" id="KW-1185">Reference proteome</keyword>
<organism evidence="1 2">
    <name type="scientific">Zarea fungicola</name>
    <dbReference type="NCBI Taxonomy" id="93591"/>
    <lineage>
        <taxon>Eukaryota</taxon>
        <taxon>Fungi</taxon>
        <taxon>Dikarya</taxon>
        <taxon>Ascomycota</taxon>
        <taxon>Pezizomycotina</taxon>
        <taxon>Sordariomycetes</taxon>
        <taxon>Hypocreomycetidae</taxon>
        <taxon>Hypocreales</taxon>
        <taxon>Cordycipitaceae</taxon>
        <taxon>Zarea</taxon>
    </lineage>
</organism>
<reference evidence="1" key="1">
    <citation type="submission" date="2022-08" db="EMBL/GenBank/DDBJ databases">
        <title>Genome Sequence of Lecanicillium fungicola.</title>
        <authorList>
            <person name="Buettner E."/>
        </authorList>
    </citation>
    <scope>NUCLEOTIDE SEQUENCE</scope>
    <source>
        <strain evidence="1">Babe33</strain>
    </source>
</reference>
<protein>
    <submittedName>
        <fullName evidence="1">Uncharacterized protein</fullName>
    </submittedName>
</protein>
<evidence type="ECO:0000313" key="2">
    <source>
        <dbReference type="Proteomes" id="UP001143910"/>
    </source>
</evidence>
<comment type="caution">
    <text evidence="1">The sequence shown here is derived from an EMBL/GenBank/DDBJ whole genome shotgun (WGS) entry which is preliminary data.</text>
</comment>